<dbReference type="KEGG" id="blag:BLTE_20830"/>
<dbReference type="RefSeq" id="WP_126397727.1">
    <property type="nucleotide sequence ID" value="NZ_AP018907.1"/>
</dbReference>
<proteinExistence type="inferred from homology"/>
<keyword evidence="11" id="KW-1185">Reference proteome</keyword>
<evidence type="ECO:0000313" key="5">
    <source>
        <dbReference type="EMBL" id="BBF92591.1"/>
    </source>
</evidence>
<evidence type="ECO:0000313" key="6">
    <source>
        <dbReference type="EMBL" id="BBF92934.1"/>
    </source>
</evidence>
<dbReference type="PANTHER" id="PTHR37936">
    <property type="entry name" value="TRANSPOSASE INSC FOR INSERTION ELEMENT IS2A-RELATED"/>
    <property type="match status" value="1"/>
</dbReference>
<dbReference type="PANTHER" id="PTHR37936:SF3">
    <property type="entry name" value="TRANSPOSASE INSC FOR INSERTION ELEMENT IS2A-RELATED"/>
    <property type="match status" value="1"/>
</dbReference>
<dbReference type="KEGG" id="blag:BLTE_12760"/>
<dbReference type="KEGG" id="blag:BLTE_12270"/>
<evidence type="ECO:0000313" key="8">
    <source>
        <dbReference type="EMBL" id="BBF93855.1"/>
    </source>
</evidence>
<dbReference type="EMBL" id="AP018907">
    <property type="protein sequence ID" value="BBF92046.1"/>
    <property type="molecule type" value="Genomic_DNA"/>
</dbReference>
<organism evidence="5 11">
    <name type="scientific">Blastochloris tepida</name>
    <dbReference type="NCBI Taxonomy" id="2233851"/>
    <lineage>
        <taxon>Bacteria</taxon>
        <taxon>Pseudomonadati</taxon>
        <taxon>Pseudomonadota</taxon>
        <taxon>Alphaproteobacteria</taxon>
        <taxon>Hyphomicrobiales</taxon>
        <taxon>Blastochloridaceae</taxon>
        <taxon>Blastochloris</taxon>
    </lineage>
</organism>
<dbReference type="EMBL" id="AP018907">
    <property type="protein sequence ID" value="BBF93855.1"/>
    <property type="molecule type" value="Genomic_DNA"/>
</dbReference>
<dbReference type="EMBL" id="AP018907">
    <property type="protein sequence ID" value="BBF92591.1"/>
    <property type="molecule type" value="Genomic_DNA"/>
</dbReference>
<dbReference type="EMBL" id="AP018907">
    <property type="protein sequence ID" value="BBF94359.1"/>
    <property type="molecule type" value="Genomic_DNA"/>
</dbReference>
<sequence length="116" mass="12136">MSQMTVLTGPERRRRWSGEERREIVAAAFAPEAIVADVARRYGVSTSLIYKWRHEVGDGTSGVGFARAIVVEAGGTAAATREDGAAIVVELAGGVRVEIGASAPAALVTATLKALR</sequence>
<dbReference type="KEGG" id="blag:BLTE_25400"/>
<dbReference type="KEGG" id="blag:BLTE_30440"/>
<protein>
    <recommendedName>
        <fullName evidence="12">Transposase</fullName>
    </recommendedName>
</protein>
<dbReference type="EMBL" id="AP018907">
    <property type="protein sequence ID" value="BBF93398.1"/>
    <property type="molecule type" value="Genomic_DNA"/>
</dbReference>
<dbReference type="EMBL" id="AP018907">
    <property type="protein sequence ID" value="BBF92542.1"/>
    <property type="molecule type" value="Genomic_DNA"/>
</dbReference>
<name>A0A348FZ58_9HYPH</name>
<evidence type="ECO:0000313" key="9">
    <source>
        <dbReference type="EMBL" id="BBF93862.1"/>
    </source>
</evidence>
<dbReference type="GO" id="GO:0006313">
    <property type="term" value="P:DNA transposition"/>
    <property type="evidence" value="ECO:0007669"/>
    <property type="project" value="InterPro"/>
</dbReference>
<dbReference type="GO" id="GO:0043565">
    <property type="term" value="F:sequence-specific DNA binding"/>
    <property type="evidence" value="ECO:0007669"/>
    <property type="project" value="InterPro"/>
</dbReference>
<dbReference type="Pfam" id="PF01527">
    <property type="entry name" value="HTH_Tnp_1"/>
    <property type="match status" value="1"/>
</dbReference>
<evidence type="ECO:0000313" key="7">
    <source>
        <dbReference type="EMBL" id="BBF93398.1"/>
    </source>
</evidence>
<dbReference type="GO" id="GO:0004803">
    <property type="term" value="F:transposase activity"/>
    <property type="evidence" value="ECO:0007669"/>
    <property type="project" value="InterPro"/>
</dbReference>
<dbReference type="OrthoDB" id="8080802at2"/>
<dbReference type="InterPro" id="IPR010921">
    <property type="entry name" value="Trp_repressor/repl_initiator"/>
</dbReference>
<dbReference type="Gene3D" id="1.10.10.10">
    <property type="entry name" value="Winged helix-like DNA-binding domain superfamily/Winged helix DNA-binding domain"/>
    <property type="match status" value="1"/>
</dbReference>
<dbReference type="EMBL" id="AP018907">
    <property type="protein sequence ID" value="BBF93862.1"/>
    <property type="molecule type" value="Genomic_DNA"/>
</dbReference>
<dbReference type="EMBL" id="AP018907">
    <property type="protein sequence ID" value="BBF92934.1"/>
    <property type="molecule type" value="Genomic_DNA"/>
</dbReference>
<dbReference type="KEGG" id="blag:BLTE_25470"/>
<dbReference type="Proteomes" id="UP000266934">
    <property type="component" value="Chromosome"/>
</dbReference>
<dbReference type="SUPFAM" id="SSF48295">
    <property type="entry name" value="TrpR-like"/>
    <property type="match status" value="1"/>
</dbReference>
<dbReference type="InterPro" id="IPR036388">
    <property type="entry name" value="WH-like_DNA-bd_sf"/>
</dbReference>
<evidence type="ECO:0000256" key="1">
    <source>
        <dbReference type="ARBA" id="ARBA00009964"/>
    </source>
</evidence>
<gene>
    <name evidence="2" type="ORF">BLTE_07310</name>
    <name evidence="3" type="ORF">BLTE_07420</name>
    <name evidence="4" type="ORF">BLTE_12270</name>
    <name evidence="5" type="ORF">BLTE_12760</name>
    <name evidence="6" type="ORF">BLTE_16190</name>
    <name evidence="7" type="ORF">BLTE_20830</name>
    <name evidence="8" type="ORF">BLTE_25400</name>
    <name evidence="9" type="ORF">BLTE_25470</name>
    <name evidence="10" type="ORF">BLTE_30440</name>
</gene>
<evidence type="ECO:0000313" key="11">
    <source>
        <dbReference type="Proteomes" id="UP000266934"/>
    </source>
</evidence>
<evidence type="ECO:0000313" key="3">
    <source>
        <dbReference type="EMBL" id="BBF92057.1"/>
    </source>
</evidence>
<comment type="similarity">
    <text evidence="1">Belongs to the transposase 8 family.</text>
</comment>
<dbReference type="KEGG" id="blag:BLTE_07310"/>
<evidence type="ECO:0008006" key="12">
    <source>
        <dbReference type="Google" id="ProtNLM"/>
    </source>
</evidence>
<dbReference type="InterPro" id="IPR002514">
    <property type="entry name" value="Transposase_8"/>
</dbReference>
<dbReference type="KEGG" id="blag:BLTE_07420"/>
<dbReference type="NCBIfam" id="NF047595">
    <property type="entry name" value="IS66_ISRel24_TnpA"/>
    <property type="match status" value="1"/>
</dbReference>
<evidence type="ECO:0000313" key="4">
    <source>
        <dbReference type="EMBL" id="BBF92542.1"/>
    </source>
</evidence>
<dbReference type="KEGG" id="blag:BLTE_16190"/>
<evidence type="ECO:0000313" key="2">
    <source>
        <dbReference type="EMBL" id="BBF92046.1"/>
    </source>
</evidence>
<reference evidence="5 11" key="1">
    <citation type="submission" date="2018-08" db="EMBL/GenBank/DDBJ databases">
        <title>Complete genome sequencing of Blastochloris tepida GI.</title>
        <authorList>
            <person name="Tsukatani Y."/>
            <person name="Mori H."/>
        </authorList>
    </citation>
    <scope>NUCLEOTIDE SEQUENCE [LARGE SCALE GENOMIC DNA]</scope>
    <source>
        <strain evidence="5 11">GI</strain>
    </source>
</reference>
<dbReference type="EMBL" id="AP018907">
    <property type="protein sequence ID" value="BBF92057.1"/>
    <property type="molecule type" value="Genomic_DNA"/>
</dbReference>
<dbReference type="AlphaFoldDB" id="A0A348FZ58"/>
<evidence type="ECO:0000313" key="10">
    <source>
        <dbReference type="EMBL" id="BBF94359.1"/>
    </source>
</evidence>
<accession>A0A348FZ58</accession>